<evidence type="ECO:0000256" key="3">
    <source>
        <dbReference type="ARBA" id="ARBA00022448"/>
    </source>
</evidence>
<feature type="signal peptide" evidence="10">
    <location>
        <begin position="1"/>
        <end position="34"/>
    </location>
</feature>
<comment type="subcellular location">
    <subcellularLocation>
        <location evidence="1 9">Cell outer membrane</location>
        <topology evidence="1 9">Multi-pass membrane protein</topology>
    </subcellularLocation>
</comment>
<dbReference type="InterPro" id="IPR025885">
    <property type="entry name" value="PapC_N"/>
</dbReference>
<dbReference type="AlphaFoldDB" id="A0A564KJN9"/>
<protein>
    <submittedName>
        <fullName evidence="13">Outer membrane usher protein FimD</fullName>
    </submittedName>
</protein>
<keyword evidence="5 9" id="KW-0812">Transmembrane</keyword>
<dbReference type="Gene3D" id="2.60.40.3110">
    <property type="match status" value="1"/>
</dbReference>
<dbReference type="InterPro" id="IPR000015">
    <property type="entry name" value="Fimb_usher"/>
</dbReference>
<dbReference type="PANTHER" id="PTHR30451:SF20">
    <property type="entry name" value="FIMBRIAE USHER"/>
    <property type="match status" value="1"/>
</dbReference>
<sequence>MKNIHYSTPEPISPGKVKLSALLISVLLSSQAAADDFFFDPALLQGSSYGRDVDLSRFNTNESLLTPGRYTLDIYLNGQLIRGKEDVSLASVDGASGPVEPCLSQSLIELSGIRIPPQVEKDSANCLMVGKTGKDVRWEVDMAKLRLNLSVPQASLQHTARGYIPVSEWDSGAMALFVRHNTNFYHTENTRSNYNYDYLWSNINGGVNAGLWQIRHQGNLRYADNSITGSDYKYNAVRTWVQRPIPVINSVLTLGDTYTNSSLFGSLSFNGMKLSTDERMWPQGKRGYAPEVRGVAATAARVVVSQLGRVVYETTVSPGAFVINDLYNTKSQGDLQVEVIEANGDRSAFTVPYSAVPDSVRPGNWNYELALGYVRNYYSIENKFFEGVLQHGVNNYLTTNVGTRLAQDYHAALLGGVFATPVGAFGLNTVYSHAKVENDQTEEGWRIEASYSKTFTTGTNLVLAAYRYSTSGYRDLQDVLGVRRQNEKRVVYYSDTLKQRNNFSATLSQPMNEWGMLNLTGSTADYYGNASRITQLQFGYSNTWRDINFNVNVARQRSVETGRFYDSVNDNDYHTSNRRKYTENTVSLGISVPLDFGNHRSRLSFDMNRSRNSQSAMTGISGSVGENGNFSYSAYAGAEHFKDSGSNALLGANVEQRTSLGSFSASASKGNDYRQYGAGMSGTLLAHRGRVTAGPYTSETFALVHAPGAEGASVRNGQGAEIDRFGYALLPSLTPYRYNNVSLDSREMNEDVELQGGSKRVVPYAGAIPRINFETVSGRAILINTELSNKEFPPMGSEVMNAKGETVGMVGQSGQVYARLAEQSGILFVEWGKRNDQSCKVYYQLPGKSDASISRLTLPCRQE</sequence>
<dbReference type="Gene3D" id="2.60.40.2610">
    <property type="entry name" value="Outer membrane usher protein FimD, plug domain"/>
    <property type="match status" value="1"/>
</dbReference>
<dbReference type="InterPro" id="IPR037224">
    <property type="entry name" value="PapC_N_sf"/>
</dbReference>
<evidence type="ECO:0000259" key="12">
    <source>
        <dbReference type="Pfam" id="PF13954"/>
    </source>
</evidence>
<dbReference type="SUPFAM" id="SSF141729">
    <property type="entry name" value="FimD N-terminal domain-like"/>
    <property type="match status" value="1"/>
</dbReference>
<dbReference type="Proteomes" id="UP000317374">
    <property type="component" value="Unassembled WGS sequence"/>
</dbReference>
<gene>
    <name evidence="13" type="primary">fimD_3</name>
    <name evidence="13" type="ORF">SB6422_01750</name>
</gene>
<feature type="domain" description="PapC N-terminal" evidence="12">
    <location>
        <begin position="39"/>
        <end position="183"/>
    </location>
</feature>
<dbReference type="InterPro" id="IPR018030">
    <property type="entry name" value="Fimbrial_membr_usher_CS"/>
</dbReference>
<dbReference type="InterPro" id="IPR043142">
    <property type="entry name" value="PapC-like_C_sf"/>
</dbReference>
<comment type="similarity">
    <text evidence="2 9">Belongs to the fimbrial export usher family.</text>
</comment>
<dbReference type="InterPro" id="IPR042186">
    <property type="entry name" value="FimD_plug_dom"/>
</dbReference>
<evidence type="ECO:0000256" key="1">
    <source>
        <dbReference type="ARBA" id="ARBA00004571"/>
    </source>
</evidence>
<dbReference type="Pfam" id="PF13954">
    <property type="entry name" value="PapC_N"/>
    <property type="match status" value="1"/>
</dbReference>
<keyword evidence="8 9" id="KW-0998">Cell outer membrane</keyword>
<evidence type="ECO:0000256" key="5">
    <source>
        <dbReference type="ARBA" id="ARBA00022692"/>
    </source>
</evidence>
<evidence type="ECO:0000256" key="8">
    <source>
        <dbReference type="ARBA" id="ARBA00023237"/>
    </source>
</evidence>
<feature type="chain" id="PRO_5022207549" evidence="10">
    <location>
        <begin position="35"/>
        <end position="863"/>
    </location>
</feature>
<dbReference type="FunFam" id="2.60.40.3110:FF:000001">
    <property type="entry name" value="Putative fimbrial outer membrane usher"/>
    <property type="match status" value="1"/>
</dbReference>
<dbReference type="GO" id="GO:0009279">
    <property type="term" value="C:cell outer membrane"/>
    <property type="evidence" value="ECO:0007669"/>
    <property type="project" value="UniProtKB-SubCell"/>
</dbReference>
<evidence type="ECO:0000313" key="14">
    <source>
        <dbReference type="Proteomes" id="UP000317374"/>
    </source>
</evidence>
<reference evidence="13 14" key="1">
    <citation type="submission" date="2019-07" db="EMBL/GenBank/DDBJ databases">
        <authorList>
            <person name="Brisse S."/>
            <person name="Rodrigues C."/>
            <person name="Thorpe H."/>
        </authorList>
    </citation>
    <scope>NUCLEOTIDE SEQUENCE [LARGE SCALE GENOMIC DNA]</scope>
    <source>
        <strain evidence="13">SB6422</strain>
    </source>
</reference>
<keyword evidence="6 10" id="KW-0732">Signal</keyword>
<dbReference type="GO" id="GO:0015473">
    <property type="term" value="F:fimbrial usher porin activity"/>
    <property type="evidence" value="ECO:0007669"/>
    <property type="project" value="InterPro"/>
</dbReference>
<evidence type="ECO:0000256" key="2">
    <source>
        <dbReference type="ARBA" id="ARBA00008064"/>
    </source>
</evidence>
<evidence type="ECO:0000256" key="7">
    <source>
        <dbReference type="ARBA" id="ARBA00023136"/>
    </source>
</evidence>
<dbReference type="Gene3D" id="3.10.20.410">
    <property type="match status" value="1"/>
</dbReference>
<dbReference type="Pfam" id="PF13953">
    <property type="entry name" value="PapC_C"/>
    <property type="match status" value="1"/>
</dbReference>
<keyword evidence="7 9" id="KW-0472">Membrane</keyword>
<dbReference type="PANTHER" id="PTHR30451">
    <property type="entry name" value="OUTER MEMBRANE USHER PROTEIN"/>
    <property type="match status" value="1"/>
</dbReference>
<keyword evidence="4" id="KW-1134">Transmembrane beta strand</keyword>
<dbReference type="Gene3D" id="2.60.40.2070">
    <property type="match status" value="1"/>
</dbReference>
<evidence type="ECO:0000256" key="10">
    <source>
        <dbReference type="SAM" id="SignalP"/>
    </source>
</evidence>
<keyword evidence="9" id="KW-1029">Fimbrium biogenesis</keyword>
<dbReference type="GO" id="GO:0009297">
    <property type="term" value="P:pilus assembly"/>
    <property type="evidence" value="ECO:0007669"/>
    <property type="project" value="InterPro"/>
</dbReference>
<evidence type="ECO:0000259" key="11">
    <source>
        <dbReference type="Pfam" id="PF13953"/>
    </source>
</evidence>
<evidence type="ECO:0000313" key="13">
    <source>
        <dbReference type="EMBL" id="VUS69453.1"/>
    </source>
</evidence>
<accession>A0A564KJN9</accession>
<evidence type="ECO:0000256" key="4">
    <source>
        <dbReference type="ARBA" id="ARBA00022452"/>
    </source>
</evidence>
<evidence type="ECO:0000256" key="6">
    <source>
        <dbReference type="ARBA" id="ARBA00022729"/>
    </source>
</evidence>
<name>A0A564KJN9_9ENTR</name>
<dbReference type="FunFam" id="2.60.40.2610:FF:000001">
    <property type="entry name" value="Outer membrane fimbrial usher protein"/>
    <property type="match status" value="1"/>
</dbReference>
<keyword evidence="3 9" id="KW-0813">Transport</keyword>
<dbReference type="InterPro" id="IPR025949">
    <property type="entry name" value="PapC-like_C"/>
</dbReference>
<dbReference type="Pfam" id="PF00577">
    <property type="entry name" value="Usher"/>
    <property type="match status" value="1"/>
</dbReference>
<evidence type="ECO:0000256" key="9">
    <source>
        <dbReference type="RuleBase" id="RU003884"/>
    </source>
</evidence>
<proteinExistence type="inferred from homology"/>
<feature type="domain" description="PapC-like C-terminal" evidence="11">
    <location>
        <begin position="782"/>
        <end position="846"/>
    </location>
</feature>
<organism evidence="13 14">
    <name type="scientific">Klebsiella huaxiensis</name>
    <dbReference type="NCBI Taxonomy" id="2153354"/>
    <lineage>
        <taxon>Bacteria</taxon>
        <taxon>Pseudomonadati</taxon>
        <taxon>Pseudomonadota</taxon>
        <taxon>Gammaproteobacteria</taxon>
        <taxon>Enterobacterales</taxon>
        <taxon>Enterobacteriaceae</taxon>
        <taxon>Klebsiella/Raoultella group</taxon>
        <taxon>Klebsiella</taxon>
    </lineage>
</organism>
<dbReference type="PROSITE" id="PS01151">
    <property type="entry name" value="FIMBRIAL_USHER"/>
    <property type="match status" value="1"/>
</dbReference>
<dbReference type="EMBL" id="CABGGW010000023">
    <property type="protein sequence ID" value="VUS69453.1"/>
    <property type="molecule type" value="Genomic_DNA"/>
</dbReference>
<dbReference type="NCBIfam" id="NF011784">
    <property type="entry name" value="PRK15248.1"/>
    <property type="match status" value="1"/>
</dbReference>